<sequence>MSLTPYQRLFNEFFNDFYDSVGPLANSVNSQLEGLPVIRYPRYNMEVYDDKYVYAFDLPGVKKDEITINESGGIVTVKGERKRNISENKPNYRYTETRYGSFSRSFNVEDDGDCETMNATLNDGVLRVTIQRTKKENMSRSVTIQ</sequence>
<protein>
    <submittedName>
        <fullName evidence="2">Molecular chaperone IbpA HSP20 family</fullName>
    </submittedName>
</protein>
<dbReference type="PROSITE" id="PS01031">
    <property type="entry name" value="SHSP"/>
    <property type="match status" value="1"/>
</dbReference>
<evidence type="ECO:0000313" key="2">
    <source>
        <dbReference type="EMBL" id="QKF94254.1"/>
    </source>
</evidence>
<dbReference type="SUPFAM" id="SSF49764">
    <property type="entry name" value="HSP20-like chaperones"/>
    <property type="match status" value="1"/>
</dbReference>
<reference evidence="2 3" key="1">
    <citation type="submission" date="2020-04" db="EMBL/GenBank/DDBJ databases">
        <title>Advantages and limits of metagenomic assembly and binning of a giant virus.</title>
        <authorList>
            <person name="Schulz F."/>
            <person name="Andreani J."/>
            <person name="Francis R."/>
            <person name="Boudjemaa H."/>
            <person name="Bou Khalil J.Y."/>
            <person name="Lee J."/>
            <person name="La Scola B."/>
            <person name="Woyke T."/>
        </authorList>
    </citation>
    <scope>NUCLEOTIDE SEQUENCE [LARGE SCALE GENOMIC DNA]</scope>
    <source>
        <strain evidence="2 3">FV1/VV64</strain>
    </source>
</reference>
<dbReference type="Gene3D" id="2.60.40.790">
    <property type="match status" value="1"/>
</dbReference>
<dbReference type="InterPro" id="IPR031107">
    <property type="entry name" value="Small_HSP"/>
</dbReference>
<dbReference type="InterPro" id="IPR002068">
    <property type="entry name" value="A-crystallin/Hsp20_dom"/>
</dbReference>
<dbReference type="PANTHER" id="PTHR11527">
    <property type="entry name" value="HEAT-SHOCK PROTEIN 20 FAMILY MEMBER"/>
    <property type="match status" value="1"/>
</dbReference>
<evidence type="ECO:0000259" key="1">
    <source>
        <dbReference type="PROSITE" id="PS01031"/>
    </source>
</evidence>
<dbReference type="Proteomes" id="UP001162001">
    <property type="component" value="Segment"/>
</dbReference>
<evidence type="ECO:0000313" key="3">
    <source>
        <dbReference type="Proteomes" id="UP001162001"/>
    </source>
</evidence>
<accession>A0A7D3UVR0</accession>
<dbReference type="EMBL" id="MT418680">
    <property type="protein sequence ID" value="QKF94254.1"/>
    <property type="molecule type" value="Genomic_DNA"/>
</dbReference>
<name>A0A7D3UVR0_9VIRU</name>
<dbReference type="InterPro" id="IPR008978">
    <property type="entry name" value="HSP20-like_chaperone"/>
</dbReference>
<dbReference type="Pfam" id="PF00011">
    <property type="entry name" value="HSP20"/>
    <property type="match status" value="1"/>
</dbReference>
<keyword evidence="3" id="KW-1185">Reference proteome</keyword>
<dbReference type="CDD" id="cd06464">
    <property type="entry name" value="ACD_sHsps-like"/>
    <property type="match status" value="1"/>
</dbReference>
<gene>
    <name evidence="2" type="ORF">Fadolivirus_1_796</name>
</gene>
<organism evidence="2 3">
    <name type="scientific">Fadolivirus FV1/VV64</name>
    <dbReference type="NCBI Taxonomy" id="3070911"/>
    <lineage>
        <taxon>Viruses</taxon>
        <taxon>Varidnaviria</taxon>
        <taxon>Bamfordvirae</taxon>
        <taxon>Nucleocytoviricota</taxon>
        <taxon>Megaviricetes</taxon>
        <taxon>Imitervirales</taxon>
        <taxon>Mimiviridae</taxon>
        <taxon>Klosneuvirinae</taxon>
        <taxon>Fadolivirus</taxon>
        <taxon>Fadolivirus algeromassiliense</taxon>
    </lineage>
</organism>
<proteinExistence type="predicted"/>
<feature type="domain" description="SHSP" evidence="1">
    <location>
        <begin position="34"/>
        <end position="145"/>
    </location>
</feature>